<dbReference type="PATRIC" id="fig|316.97.peg.2437"/>
<dbReference type="InterPro" id="IPR009061">
    <property type="entry name" value="DNA-bd_dom_put_sf"/>
</dbReference>
<dbReference type="InterPro" id="IPR047057">
    <property type="entry name" value="MerR_fam"/>
</dbReference>
<dbReference type="AlphaFoldDB" id="A0A023WST9"/>
<dbReference type="Gene3D" id="1.10.1240.10">
    <property type="entry name" value="Methionine synthase domain"/>
    <property type="match status" value="1"/>
</dbReference>
<feature type="domain" description="HTH merR-type" evidence="4">
    <location>
        <begin position="15"/>
        <end position="84"/>
    </location>
</feature>
<evidence type="ECO:0000313" key="6">
    <source>
        <dbReference type="Proteomes" id="UP000025238"/>
    </source>
</evidence>
<name>A0A023WST9_STUST</name>
<dbReference type="Gene3D" id="1.10.1660.10">
    <property type="match status" value="1"/>
</dbReference>
<organism evidence="5 6">
    <name type="scientific">Stutzerimonas stutzeri</name>
    <name type="common">Pseudomonas stutzeri</name>
    <dbReference type="NCBI Taxonomy" id="316"/>
    <lineage>
        <taxon>Bacteria</taxon>
        <taxon>Pseudomonadati</taxon>
        <taxon>Pseudomonadota</taxon>
        <taxon>Gammaproteobacteria</taxon>
        <taxon>Pseudomonadales</taxon>
        <taxon>Pseudomonadaceae</taxon>
        <taxon>Stutzerimonas</taxon>
    </lineage>
</organism>
<evidence type="ECO:0000256" key="2">
    <source>
        <dbReference type="ARBA" id="ARBA00023125"/>
    </source>
</evidence>
<dbReference type="GO" id="GO:0003677">
    <property type="term" value="F:DNA binding"/>
    <property type="evidence" value="ECO:0007669"/>
    <property type="project" value="UniProtKB-KW"/>
</dbReference>
<dbReference type="GO" id="GO:0003700">
    <property type="term" value="F:DNA-binding transcription factor activity"/>
    <property type="evidence" value="ECO:0007669"/>
    <property type="project" value="InterPro"/>
</dbReference>
<evidence type="ECO:0000256" key="3">
    <source>
        <dbReference type="ARBA" id="ARBA00023163"/>
    </source>
</evidence>
<dbReference type="Pfam" id="PF02607">
    <property type="entry name" value="B12-binding_2"/>
    <property type="match status" value="1"/>
</dbReference>
<evidence type="ECO:0000256" key="1">
    <source>
        <dbReference type="ARBA" id="ARBA00023015"/>
    </source>
</evidence>
<dbReference type="PROSITE" id="PS50937">
    <property type="entry name" value="HTH_MERR_2"/>
    <property type="match status" value="1"/>
</dbReference>
<sequence length="311" mass="34875">MTEQPDLAQLTADGLLPIREVARITGVNAVTLRAWERRYGLIVPARTAKGHRLYEAGHVQRIRDILTWLNRGVAVSQIKPLLDTTTPPELPQQNQWSELVDELLQAIDRLSERHLDDAFNRAMALYPPRTLCQHLLQPLLAALDKRWRGQYGAALERVLFQSWLRSKLATRIYFNNRQQSGRPLLIASLDEEAFSPGLWLTAWMVSSTDCPVELVEWAVPLNELNLAVERVWPRGLLLYAGNCLSASCLQRHLPRLLEQSAAPLLVAGPAVHIHAPELRQHRGLLLADCPFDALQQLHHAGLLPGSEGSAS</sequence>
<dbReference type="SUPFAM" id="SSF46955">
    <property type="entry name" value="Putative DNA-binding domain"/>
    <property type="match status" value="1"/>
</dbReference>
<evidence type="ECO:0000259" key="4">
    <source>
        <dbReference type="PROSITE" id="PS50937"/>
    </source>
</evidence>
<dbReference type="Proteomes" id="UP000025238">
    <property type="component" value="Chromosome"/>
</dbReference>
<dbReference type="OrthoDB" id="9800334at2"/>
<dbReference type="KEGG" id="pstu:UIB01_12175"/>
<proteinExistence type="predicted"/>
<reference evidence="5 6" key="1">
    <citation type="submission" date="2014-03" db="EMBL/GenBank/DDBJ databases">
        <title>Complete genome sequence of Pseudomonas stutzeri 19SMN4.</title>
        <authorList>
            <person name="Brunet-Galmes I."/>
            <person name="Nogales B."/>
            <person name="Busquets A."/>
            <person name="Pena A."/>
            <person name="Gomila M."/>
            <person name="Garcia-Valdes E."/>
            <person name="Lalucat J."/>
            <person name="Bennasar A."/>
            <person name="Bosch R."/>
        </authorList>
    </citation>
    <scope>NUCLEOTIDE SEQUENCE [LARGE SCALE GENOMIC DNA]</scope>
    <source>
        <strain evidence="5 6">19SMN4</strain>
    </source>
</reference>
<dbReference type="PANTHER" id="PTHR30204">
    <property type="entry name" value="REDOX-CYCLING DRUG-SENSING TRANSCRIPTIONAL ACTIVATOR SOXR"/>
    <property type="match status" value="1"/>
</dbReference>
<accession>A0A023WST9</accession>
<evidence type="ECO:0000313" key="5">
    <source>
        <dbReference type="EMBL" id="AHY43188.1"/>
    </source>
</evidence>
<protein>
    <submittedName>
        <fullName evidence="5">MerR family transcriptional regulator</fullName>
    </submittedName>
</protein>
<gene>
    <name evidence="5" type="ORF">UIB01_12175</name>
</gene>
<dbReference type="EMBL" id="CP007509">
    <property type="protein sequence ID" value="AHY43188.1"/>
    <property type="molecule type" value="Genomic_DNA"/>
</dbReference>
<keyword evidence="2" id="KW-0238">DNA-binding</keyword>
<dbReference type="SMART" id="SM00422">
    <property type="entry name" value="HTH_MERR"/>
    <property type="match status" value="1"/>
</dbReference>
<keyword evidence="3" id="KW-0804">Transcription</keyword>
<dbReference type="CDD" id="cd01104">
    <property type="entry name" value="HTH_MlrA-CarA"/>
    <property type="match status" value="1"/>
</dbReference>
<dbReference type="InterPro" id="IPR000551">
    <property type="entry name" value="MerR-type_HTH_dom"/>
</dbReference>
<keyword evidence="1" id="KW-0805">Transcription regulation</keyword>
<dbReference type="PANTHER" id="PTHR30204:SF67">
    <property type="entry name" value="HTH-TYPE TRANSCRIPTIONAL REGULATOR MLRA-RELATED"/>
    <property type="match status" value="1"/>
</dbReference>
<dbReference type="InterPro" id="IPR003759">
    <property type="entry name" value="Cbl-bd_cap"/>
</dbReference>
<dbReference type="InterPro" id="IPR036594">
    <property type="entry name" value="Meth_synthase_dom"/>
</dbReference>
<dbReference type="Pfam" id="PF13411">
    <property type="entry name" value="MerR_1"/>
    <property type="match status" value="1"/>
</dbReference>